<protein>
    <submittedName>
        <fullName evidence="3">Integrase catalytic core</fullName>
    </submittedName>
</protein>
<dbReference type="InterPro" id="IPR001584">
    <property type="entry name" value="Integrase_cat-core"/>
</dbReference>
<dbReference type="GO" id="GO:0015074">
    <property type="term" value="P:DNA integration"/>
    <property type="evidence" value="ECO:0007669"/>
    <property type="project" value="InterPro"/>
</dbReference>
<evidence type="ECO:0000259" key="2">
    <source>
        <dbReference type="PROSITE" id="PS50994"/>
    </source>
</evidence>
<dbReference type="Pfam" id="PF14223">
    <property type="entry name" value="Retrotran_gag_2"/>
    <property type="match status" value="1"/>
</dbReference>
<dbReference type="Pfam" id="PF00665">
    <property type="entry name" value="rve"/>
    <property type="match status" value="1"/>
</dbReference>
<feature type="compositionally biased region" description="Low complexity" evidence="1">
    <location>
        <begin position="898"/>
        <end position="926"/>
    </location>
</feature>
<gene>
    <name evidence="3" type="ORF">ISN44_As10g019190</name>
</gene>
<evidence type="ECO:0000313" key="3">
    <source>
        <dbReference type="EMBL" id="KAG7565206.1"/>
    </source>
</evidence>
<feature type="region of interest" description="Disordered" evidence="1">
    <location>
        <begin position="784"/>
        <end position="840"/>
    </location>
</feature>
<dbReference type="Proteomes" id="UP000694251">
    <property type="component" value="Chromosome 10"/>
</dbReference>
<dbReference type="OrthoDB" id="1845088at2759"/>
<evidence type="ECO:0000313" key="4">
    <source>
        <dbReference type="Proteomes" id="UP000694251"/>
    </source>
</evidence>
<feature type="region of interest" description="Disordered" evidence="1">
    <location>
        <begin position="240"/>
        <end position="279"/>
    </location>
</feature>
<organism evidence="3 4">
    <name type="scientific">Arabidopsis suecica</name>
    <name type="common">Swedish thale-cress</name>
    <name type="synonym">Cardaminopsis suecica</name>
    <dbReference type="NCBI Taxonomy" id="45249"/>
    <lineage>
        <taxon>Eukaryota</taxon>
        <taxon>Viridiplantae</taxon>
        <taxon>Streptophyta</taxon>
        <taxon>Embryophyta</taxon>
        <taxon>Tracheophyta</taxon>
        <taxon>Spermatophyta</taxon>
        <taxon>Magnoliopsida</taxon>
        <taxon>eudicotyledons</taxon>
        <taxon>Gunneridae</taxon>
        <taxon>Pentapetalae</taxon>
        <taxon>rosids</taxon>
        <taxon>malvids</taxon>
        <taxon>Brassicales</taxon>
        <taxon>Brassicaceae</taxon>
        <taxon>Camelineae</taxon>
        <taxon>Arabidopsis</taxon>
    </lineage>
</organism>
<feature type="region of interest" description="Disordered" evidence="1">
    <location>
        <begin position="857"/>
        <end position="945"/>
    </location>
</feature>
<reference evidence="3 4" key="1">
    <citation type="submission" date="2020-12" db="EMBL/GenBank/DDBJ databases">
        <title>Concerted genomic and epigenomic changes stabilize Arabidopsis allopolyploids.</title>
        <authorList>
            <person name="Chen Z."/>
        </authorList>
    </citation>
    <scope>NUCLEOTIDE SEQUENCE [LARGE SCALE GENOMIC DNA]</scope>
    <source>
        <strain evidence="3">As9502</strain>
        <tissue evidence="3">Leaf</tissue>
    </source>
</reference>
<keyword evidence="4" id="KW-1185">Reference proteome</keyword>
<dbReference type="EMBL" id="JAEFBJ010000010">
    <property type="protein sequence ID" value="KAG7565206.1"/>
    <property type="molecule type" value="Genomic_DNA"/>
</dbReference>
<dbReference type="Pfam" id="PF22936">
    <property type="entry name" value="Pol_BBD"/>
    <property type="match status" value="1"/>
</dbReference>
<dbReference type="Pfam" id="PF07727">
    <property type="entry name" value="RVT_2"/>
    <property type="match status" value="1"/>
</dbReference>
<feature type="compositionally biased region" description="Low complexity" evidence="1">
    <location>
        <begin position="818"/>
        <end position="833"/>
    </location>
</feature>
<proteinExistence type="predicted"/>
<dbReference type="PANTHER" id="PTHR11439:SF455">
    <property type="entry name" value="RLK (RECEPTOR-LIKE PROTEIN KINASE) 8, PUTATIVE-RELATED"/>
    <property type="match status" value="1"/>
</dbReference>
<feature type="compositionally biased region" description="Low complexity" evidence="1">
    <location>
        <begin position="240"/>
        <end position="253"/>
    </location>
</feature>
<evidence type="ECO:0000256" key="1">
    <source>
        <dbReference type="SAM" id="MobiDB-lite"/>
    </source>
</evidence>
<dbReference type="InterPro" id="IPR013103">
    <property type="entry name" value="RVT_2"/>
</dbReference>
<dbReference type="InterPro" id="IPR054722">
    <property type="entry name" value="PolX-like_BBD"/>
</dbReference>
<dbReference type="CDD" id="cd09272">
    <property type="entry name" value="RNase_HI_RT_Ty1"/>
    <property type="match status" value="1"/>
</dbReference>
<sequence length="1470" mass="162790">MATTGSTIPGATTETFQANSQTLFNINTSNVTKLNSTNYLMWSLQVHALLDGYDLAGFLDGSTAVPSPTTTVDGALVVNPDYKIWVRQDKLLYSALIGALSPSVQGLVSRATTSSQIWSTLASTFATPSRGHIKQLKTQLQQWRKGNRTIDEYVQGLLTRLDQLAILGKPLDHEDQVEAILAGLPEDYKPVVDQIEGKDKPPTIADVHERLRNHEAKLLATAANTNASLPVTANVVQQRHNNNNNTYRGNQNRSQPRHNQPWKSSASSSNGDGYQQRQSKPYQGRCQICSVHGHSARRCPQLQSITGASSPSAAPFTPWQPRANLAIGSNYSPVNWLLDSGATHHITNDLANLSMHQPYNGGDDVLIGDGSPLTISHTGSTLLPSLSRDLKLNKVLYVPDIHKNLISVYRLCNANQVSVEFFPAHFQVKDLSTGAPLLQGRTKNELYEWPVNAPQATALLTTSNSKTTLASWHSRLGHPSPPILSSVISSFSLPVSSISSKHLVCTNCHINKSHKVSFSDTSIVSTKPLHYLFSDVWTSPIMSIDNSKYYLIFVDHFTRYTWFYPLKQKSQVKEVFIAFKALVENHFNTRIDTLFSDNGGEFVALRSYLQSCGISHLTSPPHTPEHNGVAERKHRHIVETGLTLMSTASLPKEFWTYAFATAVYLINRLPTPVLHHHSPYHKLFGVAPNYEKLRIFGCRCFPWLRPYTTHKMDDRSKECVFLGYSLTQSAYLCLERESGRIYVSRHVQFDETTFPFAAKVVDAPPPNHDSSPATLVQSEILPLSSQRTGFPPPNPESSLPAPHNSGSPLVPSRSDLHPSSSTTPAPASTQPQSLTAPTNAQVLPSNSVLTNVLPLSTHQRPTGQTNINEPQVTQQRPTGPTIPSSLQPTDQRPTGRESSSNTTTANTVPTPSTSTVPANAQNQNPPENTHKMTTRAKNNIQKPSKKLSLVTALRQKLAPEPTTYKQALRDEHWRHAMSDEIDGQIANHTWDLVPRRPAHNVVGCRWVFKTKLLPTGDLDKYKARLVAKGFHQSYGVDYKETFSPVIKAVTIRMVLGHAVSESWPIRQLDVNQAFLQGTLKEEVYMEQPPGFVDVDRPDHVCRLNKAIYGLKQAPRAWYLELRNFLVTSGFVNSLADASLFVYCHRSTLIYILVYVDDIIVTGNDPNAVASFISCLAARFSLKDQGDINYFLGIEVTRTSTGLHLMQRKYIADLLAKTNMMTANAVSTPMQASPKLTLHTGSALDDASEYRKVVGSLQYLAFTRPDISFAVNKLSQFMHRPTTEHWQAAKRVLRYLAGTMTHGIFLSAHNKNVLHAYSDADWGGDNEDYISTNAYVVYLGKQAISWSSKKQNGVARSSTEAEYRAIANAAAEIRWICNLLTELHIPLPMAPVIYCDNIGATYLSANPVFHSRMKHIALDYHFVRGQVQNGSLRVSHVSAQDQLADALTKPLPRAAFQLACSKIGVTKVPPS</sequence>
<dbReference type="PROSITE" id="PS50994">
    <property type="entry name" value="INTEGRASE"/>
    <property type="match status" value="1"/>
</dbReference>
<name>A0A8T2A0K2_ARASU</name>
<feature type="domain" description="Integrase catalytic" evidence="2">
    <location>
        <begin position="524"/>
        <end position="687"/>
    </location>
</feature>
<dbReference type="Pfam" id="PF25597">
    <property type="entry name" value="SH3_retrovirus"/>
    <property type="match status" value="1"/>
</dbReference>
<dbReference type="InterPro" id="IPR057670">
    <property type="entry name" value="SH3_retrovirus"/>
</dbReference>
<feature type="compositionally biased region" description="Polar residues" evidence="1">
    <location>
        <begin position="257"/>
        <end position="279"/>
    </location>
</feature>
<accession>A0A8T2A0K2</accession>
<comment type="caution">
    <text evidence="3">The sequence shown here is derived from an EMBL/GenBank/DDBJ whole genome shotgun (WGS) entry which is preliminary data.</text>
</comment>
<feature type="compositionally biased region" description="Polar residues" evidence="1">
    <location>
        <begin position="857"/>
        <end position="892"/>
    </location>
</feature>
<dbReference type="PANTHER" id="PTHR11439">
    <property type="entry name" value="GAG-POL-RELATED RETROTRANSPOSON"/>
    <property type="match status" value="1"/>
</dbReference>
<dbReference type="Pfam" id="PF13976">
    <property type="entry name" value="gag_pre-integrs"/>
    <property type="match status" value="1"/>
</dbReference>
<dbReference type="InterPro" id="IPR025724">
    <property type="entry name" value="GAG-pre-integrase_dom"/>
</dbReference>